<evidence type="ECO:0000256" key="1">
    <source>
        <dbReference type="ARBA" id="ARBA00004141"/>
    </source>
</evidence>
<comment type="caution">
    <text evidence="14">The sequence shown here is derived from an EMBL/GenBank/DDBJ whole genome shotgun (WGS) entry which is preliminary data.</text>
</comment>
<evidence type="ECO:0000256" key="9">
    <source>
        <dbReference type="ARBA" id="ARBA00023065"/>
    </source>
</evidence>
<dbReference type="PANTHER" id="PTHR31462:SF5">
    <property type="entry name" value="ENDOSOMAL_LYSOSOMAL PROTON CHANNEL TMEM175"/>
    <property type="match status" value="1"/>
</dbReference>
<sequence length="202" mass="23206">MRGKGEATLRANRMEAFSDGVLAIIITIMVLEFKVPEGDDWNSLIELGPKILSYIFSFVYIGIYWNNHHHLLHMVRTMNGRLMWLNLLLLFWLSLIPFTTAWMGDSHFAATPTALYGIILLLAASAYWLLQRGIFNQHSHDPHFVKLIGKDWKGKLSPLLYLTAVLTAYVSSWISGFFFVLVAVVWFVPDKRIEQALHNKEN</sequence>
<keyword evidence="5 13" id="KW-0812">Transmembrane</keyword>
<keyword evidence="10 13" id="KW-0472">Membrane</keyword>
<evidence type="ECO:0000256" key="4">
    <source>
        <dbReference type="ARBA" id="ARBA00022538"/>
    </source>
</evidence>
<comment type="subcellular location">
    <subcellularLocation>
        <location evidence="1">Membrane</location>
        <topology evidence="1">Multi-pass membrane protein</topology>
    </subcellularLocation>
</comment>
<evidence type="ECO:0000256" key="7">
    <source>
        <dbReference type="ARBA" id="ARBA00022958"/>
    </source>
</evidence>
<protein>
    <submittedName>
        <fullName evidence="14">Putative membrane protein</fullName>
    </submittedName>
</protein>
<dbReference type="Proteomes" id="UP000246635">
    <property type="component" value="Unassembled WGS sequence"/>
</dbReference>
<comment type="catalytic activity">
    <reaction evidence="12">
        <text>K(+)(in) = K(+)(out)</text>
        <dbReference type="Rhea" id="RHEA:29463"/>
        <dbReference type="ChEBI" id="CHEBI:29103"/>
    </reaction>
</comment>
<evidence type="ECO:0000256" key="12">
    <source>
        <dbReference type="ARBA" id="ARBA00034430"/>
    </source>
</evidence>
<keyword evidence="11" id="KW-0407">Ion channel</keyword>
<evidence type="ECO:0000256" key="6">
    <source>
        <dbReference type="ARBA" id="ARBA00022826"/>
    </source>
</evidence>
<comment type="similarity">
    <text evidence="2">Belongs to the TMEM175 family.</text>
</comment>
<evidence type="ECO:0000256" key="5">
    <source>
        <dbReference type="ARBA" id="ARBA00022692"/>
    </source>
</evidence>
<gene>
    <name evidence="14" type="ORF">DFQ01_111110</name>
</gene>
<keyword evidence="8 13" id="KW-1133">Transmembrane helix</keyword>
<evidence type="ECO:0000313" key="15">
    <source>
        <dbReference type="Proteomes" id="UP000246635"/>
    </source>
</evidence>
<feature type="transmembrane region" description="Helical" evidence="13">
    <location>
        <begin position="84"/>
        <end position="103"/>
    </location>
</feature>
<reference evidence="14 15" key="1">
    <citation type="submission" date="2018-05" db="EMBL/GenBank/DDBJ databases">
        <title>Genomic Encyclopedia of Type Strains, Phase III (KMG-III): the genomes of soil and plant-associated and newly described type strains.</title>
        <authorList>
            <person name="Whitman W."/>
        </authorList>
    </citation>
    <scope>NUCLEOTIDE SEQUENCE [LARGE SCALE GENOMIC DNA]</scope>
    <source>
        <strain evidence="14 15">CECT 5696</strain>
    </source>
</reference>
<evidence type="ECO:0000313" key="14">
    <source>
        <dbReference type="EMBL" id="PWW00963.1"/>
    </source>
</evidence>
<feature type="transmembrane region" description="Helical" evidence="13">
    <location>
        <begin position="12"/>
        <end position="31"/>
    </location>
</feature>
<dbReference type="EMBL" id="QGTQ01000011">
    <property type="protein sequence ID" value="PWW00963.1"/>
    <property type="molecule type" value="Genomic_DNA"/>
</dbReference>
<feature type="transmembrane region" description="Helical" evidence="13">
    <location>
        <begin position="159"/>
        <end position="188"/>
    </location>
</feature>
<evidence type="ECO:0000256" key="2">
    <source>
        <dbReference type="ARBA" id="ARBA00006920"/>
    </source>
</evidence>
<dbReference type="Pfam" id="PF06736">
    <property type="entry name" value="TMEM175"/>
    <property type="match status" value="1"/>
</dbReference>
<dbReference type="PANTHER" id="PTHR31462">
    <property type="entry name" value="ENDOSOMAL/LYSOSOMAL POTASSIUM CHANNEL TMEM175"/>
    <property type="match status" value="1"/>
</dbReference>
<dbReference type="GO" id="GO:0015252">
    <property type="term" value="F:proton channel activity"/>
    <property type="evidence" value="ECO:0007669"/>
    <property type="project" value="InterPro"/>
</dbReference>
<feature type="transmembrane region" description="Helical" evidence="13">
    <location>
        <begin position="109"/>
        <end position="130"/>
    </location>
</feature>
<feature type="transmembrane region" description="Helical" evidence="13">
    <location>
        <begin position="51"/>
        <end position="72"/>
    </location>
</feature>
<evidence type="ECO:0000256" key="13">
    <source>
        <dbReference type="SAM" id="Phobius"/>
    </source>
</evidence>
<keyword evidence="6" id="KW-0631">Potassium channel</keyword>
<dbReference type="AlphaFoldDB" id="A0A2V2YS86"/>
<dbReference type="InterPro" id="IPR010617">
    <property type="entry name" value="TMEM175-like"/>
</dbReference>
<dbReference type="GO" id="GO:0005267">
    <property type="term" value="F:potassium channel activity"/>
    <property type="evidence" value="ECO:0007669"/>
    <property type="project" value="UniProtKB-KW"/>
</dbReference>
<name>A0A2V2YS86_9BACL</name>
<proteinExistence type="inferred from homology"/>
<accession>A0A2V2YS86</accession>
<evidence type="ECO:0000256" key="11">
    <source>
        <dbReference type="ARBA" id="ARBA00023303"/>
    </source>
</evidence>
<keyword evidence="9" id="KW-0406">Ion transport</keyword>
<evidence type="ECO:0000256" key="3">
    <source>
        <dbReference type="ARBA" id="ARBA00022448"/>
    </source>
</evidence>
<keyword evidence="15" id="KW-1185">Reference proteome</keyword>
<keyword evidence="7" id="KW-0630">Potassium</keyword>
<dbReference type="GO" id="GO:0016020">
    <property type="term" value="C:membrane"/>
    <property type="evidence" value="ECO:0007669"/>
    <property type="project" value="UniProtKB-SubCell"/>
</dbReference>
<evidence type="ECO:0000256" key="10">
    <source>
        <dbReference type="ARBA" id="ARBA00023136"/>
    </source>
</evidence>
<evidence type="ECO:0000256" key="8">
    <source>
        <dbReference type="ARBA" id="ARBA00022989"/>
    </source>
</evidence>
<organism evidence="14 15">
    <name type="scientific">Paenibacillus cellulosilyticus</name>
    <dbReference type="NCBI Taxonomy" id="375489"/>
    <lineage>
        <taxon>Bacteria</taxon>
        <taxon>Bacillati</taxon>
        <taxon>Bacillota</taxon>
        <taxon>Bacilli</taxon>
        <taxon>Bacillales</taxon>
        <taxon>Paenibacillaceae</taxon>
        <taxon>Paenibacillus</taxon>
    </lineage>
</organism>
<keyword evidence="4" id="KW-0633">Potassium transport</keyword>
<keyword evidence="3" id="KW-0813">Transport</keyword>